<organism evidence="2 3">
    <name type="scientific">Pelagomonas calceolata</name>
    <dbReference type="NCBI Taxonomy" id="35677"/>
    <lineage>
        <taxon>Eukaryota</taxon>
        <taxon>Sar</taxon>
        <taxon>Stramenopiles</taxon>
        <taxon>Ochrophyta</taxon>
        <taxon>Pelagophyceae</taxon>
        <taxon>Pelagomonadales</taxon>
        <taxon>Pelagomonadaceae</taxon>
        <taxon>Pelagomonas</taxon>
    </lineage>
</organism>
<dbReference type="InterPro" id="IPR019410">
    <property type="entry name" value="Methyltransf_16"/>
</dbReference>
<dbReference type="SUPFAM" id="SSF53335">
    <property type="entry name" value="S-adenosyl-L-methionine-dependent methyltransferases"/>
    <property type="match status" value="1"/>
</dbReference>
<dbReference type="PANTHER" id="PTHR14614">
    <property type="entry name" value="HEPATOCELLULAR CARCINOMA-ASSOCIATED ANTIGEN"/>
    <property type="match status" value="1"/>
</dbReference>
<dbReference type="OrthoDB" id="73931at2759"/>
<dbReference type="AlphaFoldDB" id="A0A8J2SM61"/>
<dbReference type="Pfam" id="PF10294">
    <property type="entry name" value="Methyltransf_16"/>
    <property type="match status" value="1"/>
</dbReference>
<feature type="signal peptide" evidence="1">
    <location>
        <begin position="1"/>
        <end position="15"/>
    </location>
</feature>
<evidence type="ECO:0000313" key="2">
    <source>
        <dbReference type="EMBL" id="CAH0372963.1"/>
    </source>
</evidence>
<feature type="chain" id="PRO_5035323247" description="Calmodulin-lysine N-methyltransferase" evidence="1">
    <location>
        <begin position="16"/>
        <end position="271"/>
    </location>
</feature>
<name>A0A8J2SM61_9STRA</name>
<keyword evidence="3" id="KW-1185">Reference proteome</keyword>
<accession>A0A8J2SM61</accession>
<gene>
    <name evidence="2" type="ORF">PECAL_4P01250</name>
</gene>
<keyword evidence="1" id="KW-0732">Signal</keyword>
<evidence type="ECO:0000256" key="1">
    <source>
        <dbReference type="SAM" id="SignalP"/>
    </source>
</evidence>
<dbReference type="InterPro" id="IPR029063">
    <property type="entry name" value="SAM-dependent_MTases_sf"/>
</dbReference>
<dbReference type="Gene3D" id="3.40.50.150">
    <property type="entry name" value="Vaccinia Virus protein VP39"/>
    <property type="match status" value="1"/>
</dbReference>
<protein>
    <recommendedName>
        <fullName evidence="4">Calmodulin-lysine N-methyltransferase</fullName>
    </recommendedName>
</protein>
<comment type="caution">
    <text evidence="2">The sequence shown here is derived from an EMBL/GenBank/DDBJ whole genome shotgun (WGS) entry which is preliminary data.</text>
</comment>
<reference evidence="2" key="1">
    <citation type="submission" date="2021-11" db="EMBL/GenBank/DDBJ databases">
        <authorList>
            <consortium name="Genoscope - CEA"/>
            <person name="William W."/>
        </authorList>
    </citation>
    <scope>NUCLEOTIDE SEQUENCE</scope>
</reference>
<dbReference type="Proteomes" id="UP000789595">
    <property type="component" value="Unassembled WGS sequence"/>
</dbReference>
<dbReference type="CDD" id="cd02440">
    <property type="entry name" value="AdoMet_MTases"/>
    <property type="match status" value="1"/>
</dbReference>
<proteinExistence type="predicted"/>
<sequence length="271" mass="28686">MLLFLLAAGRRLVAPRRSWCAAVGDLHLHEGCRTLPPMVQADGTRFGLPKGLVRPPSSDALWEWYSSTGRAARDPDPSWADVWDSAACLAQHVRATPADVQDKRVVELGSGLGVCGIAAALSGAKSVEFVDREPEALHCAMATAQLNGCADVTARLATFGDEDGESPTFDVVLASDVLYDARDMEALAEACKRLAPRALIADPRAGRAEGARDAFVAAAKASGGRVIERDLAPAPEAPEPTMMLDVRWRQPSDQYADSLGAMIDGASSCCA</sequence>
<evidence type="ECO:0008006" key="4">
    <source>
        <dbReference type="Google" id="ProtNLM"/>
    </source>
</evidence>
<dbReference type="PANTHER" id="PTHR14614:SF132">
    <property type="entry name" value="PROTEIN-LYSINE METHYLTRANSFERASE C42C1.13"/>
    <property type="match status" value="1"/>
</dbReference>
<dbReference type="EMBL" id="CAKKNE010000004">
    <property type="protein sequence ID" value="CAH0372963.1"/>
    <property type="molecule type" value="Genomic_DNA"/>
</dbReference>
<evidence type="ECO:0000313" key="3">
    <source>
        <dbReference type="Proteomes" id="UP000789595"/>
    </source>
</evidence>